<keyword evidence="2" id="KW-1185">Reference proteome</keyword>
<evidence type="ECO:0000313" key="2">
    <source>
        <dbReference type="Proteomes" id="UP001497535"/>
    </source>
</evidence>
<protein>
    <submittedName>
        <fullName evidence="1">Uncharacterized protein</fullName>
    </submittedName>
</protein>
<organism evidence="1 2">
    <name type="scientific">Meloidogyne enterolobii</name>
    <name type="common">Root-knot nematode worm</name>
    <name type="synonym">Meloidogyne mayaguensis</name>
    <dbReference type="NCBI Taxonomy" id="390850"/>
    <lineage>
        <taxon>Eukaryota</taxon>
        <taxon>Metazoa</taxon>
        <taxon>Ecdysozoa</taxon>
        <taxon>Nematoda</taxon>
        <taxon>Chromadorea</taxon>
        <taxon>Rhabditida</taxon>
        <taxon>Tylenchina</taxon>
        <taxon>Tylenchomorpha</taxon>
        <taxon>Tylenchoidea</taxon>
        <taxon>Meloidogynidae</taxon>
        <taxon>Meloidogyninae</taxon>
        <taxon>Meloidogyne</taxon>
    </lineage>
</organism>
<accession>A0ACB1AC35</accession>
<evidence type="ECO:0000313" key="1">
    <source>
        <dbReference type="EMBL" id="CAK5088788.1"/>
    </source>
</evidence>
<gene>
    <name evidence="1" type="ORF">MENTE1834_LOCUS36469</name>
</gene>
<sequence>MRDLAKQIPDFLIYFILTVTVISGKSASKIDILLMIKKSPFLLLPVNLDF</sequence>
<reference evidence="1" key="1">
    <citation type="submission" date="2023-11" db="EMBL/GenBank/DDBJ databases">
        <authorList>
            <person name="Poullet M."/>
        </authorList>
    </citation>
    <scope>NUCLEOTIDE SEQUENCE</scope>
    <source>
        <strain evidence="1">E1834</strain>
    </source>
</reference>
<dbReference type="Proteomes" id="UP001497535">
    <property type="component" value="Unassembled WGS sequence"/>
</dbReference>
<dbReference type="EMBL" id="CAVMJV010000074">
    <property type="protein sequence ID" value="CAK5088788.1"/>
    <property type="molecule type" value="Genomic_DNA"/>
</dbReference>
<comment type="caution">
    <text evidence="1">The sequence shown here is derived from an EMBL/GenBank/DDBJ whole genome shotgun (WGS) entry which is preliminary data.</text>
</comment>
<name>A0ACB1AC35_MELEN</name>
<proteinExistence type="predicted"/>